<dbReference type="PANTHER" id="PTHR22958">
    <property type="entry name" value="GLYCEROPHOSPHORYL DIESTER PHOSPHODIESTERASE"/>
    <property type="match status" value="1"/>
</dbReference>
<evidence type="ECO:0000259" key="3">
    <source>
        <dbReference type="PROSITE" id="PS51166"/>
    </source>
</evidence>
<dbReference type="Pfam" id="PF00686">
    <property type="entry name" value="CBM_20"/>
    <property type="match status" value="1"/>
</dbReference>
<dbReference type="InterPro" id="IPR013783">
    <property type="entry name" value="Ig-like_fold"/>
</dbReference>
<evidence type="ECO:0000259" key="4">
    <source>
        <dbReference type="PROSITE" id="PS51704"/>
    </source>
</evidence>
<dbReference type="Gene3D" id="3.20.20.190">
    <property type="entry name" value="Phosphatidylinositol (PI) phosphodiesterase"/>
    <property type="match status" value="1"/>
</dbReference>
<dbReference type="GeneTree" id="ENSGT00440000033970"/>
<reference evidence="6" key="1">
    <citation type="journal article" date="2002" name="Science">
        <title>The draft genome of Ciona intestinalis: insights into chordate and vertebrate origins.</title>
        <authorList>
            <person name="Dehal P."/>
            <person name="Satou Y."/>
            <person name="Campbell R.K."/>
            <person name="Chapman J."/>
            <person name="Degnan B."/>
            <person name="De Tomaso A."/>
            <person name="Davidson B."/>
            <person name="Di Gregorio A."/>
            <person name="Gelpke M."/>
            <person name="Goodstein D.M."/>
            <person name="Harafuji N."/>
            <person name="Hastings K.E."/>
            <person name="Ho I."/>
            <person name="Hotta K."/>
            <person name="Huang W."/>
            <person name="Kawashima T."/>
            <person name="Lemaire P."/>
            <person name="Martinez D."/>
            <person name="Meinertzhagen I.A."/>
            <person name="Necula S."/>
            <person name="Nonaka M."/>
            <person name="Putnam N."/>
            <person name="Rash S."/>
            <person name="Saiga H."/>
            <person name="Satake M."/>
            <person name="Terry A."/>
            <person name="Yamada L."/>
            <person name="Wang H.G."/>
            <person name="Awazu S."/>
            <person name="Azumi K."/>
            <person name="Boore J."/>
            <person name="Branno M."/>
            <person name="Chin-Bow S."/>
            <person name="DeSantis R."/>
            <person name="Doyle S."/>
            <person name="Francino P."/>
            <person name="Keys D.N."/>
            <person name="Haga S."/>
            <person name="Hayashi H."/>
            <person name="Hino K."/>
            <person name="Imai K.S."/>
            <person name="Inaba K."/>
            <person name="Kano S."/>
            <person name="Kobayashi K."/>
            <person name="Kobayashi M."/>
            <person name="Lee B.I."/>
            <person name="Makabe K.W."/>
            <person name="Manohar C."/>
            <person name="Matassi G."/>
            <person name="Medina M."/>
            <person name="Mochizuki Y."/>
            <person name="Mount S."/>
            <person name="Morishita T."/>
            <person name="Miura S."/>
            <person name="Nakayama A."/>
            <person name="Nishizaka S."/>
            <person name="Nomoto H."/>
            <person name="Ohta F."/>
            <person name="Oishi K."/>
            <person name="Rigoutsos I."/>
            <person name="Sano M."/>
            <person name="Sasaki A."/>
            <person name="Sasakura Y."/>
            <person name="Shoguchi E."/>
            <person name="Shin-i T."/>
            <person name="Spagnuolo A."/>
            <person name="Stainier D."/>
            <person name="Suzuki M.M."/>
            <person name="Tassy O."/>
            <person name="Takatori N."/>
            <person name="Tokuoka M."/>
            <person name="Yagi K."/>
            <person name="Yoshizaki F."/>
            <person name="Wada S."/>
            <person name="Zhang C."/>
            <person name="Hyatt P.D."/>
            <person name="Larimer F."/>
            <person name="Detter C."/>
            <person name="Doggett N."/>
            <person name="Glavina T."/>
            <person name="Hawkins T."/>
            <person name="Richardson P."/>
            <person name="Lucas S."/>
            <person name="Kohara Y."/>
            <person name="Levine M."/>
            <person name="Satoh N."/>
            <person name="Rokhsar D.S."/>
        </authorList>
    </citation>
    <scope>NUCLEOTIDE SEQUENCE [LARGE SCALE GENOMIC DNA]</scope>
</reference>
<dbReference type="GO" id="GO:0046475">
    <property type="term" value="P:glycerophospholipid catabolic process"/>
    <property type="evidence" value="ECO:0000318"/>
    <property type="project" value="GO_Central"/>
</dbReference>
<dbReference type="PROSITE" id="PS51166">
    <property type="entry name" value="CBM20"/>
    <property type="match status" value="1"/>
</dbReference>
<dbReference type="InterPro" id="IPR013784">
    <property type="entry name" value="Carb-bd-like_fold"/>
</dbReference>
<dbReference type="SUPFAM" id="SSF49452">
    <property type="entry name" value="Starch-binding domain-like"/>
    <property type="match status" value="1"/>
</dbReference>
<reference evidence="5" key="4">
    <citation type="submission" date="2025-09" db="UniProtKB">
        <authorList>
            <consortium name="Ensembl"/>
        </authorList>
    </citation>
    <scope>IDENTIFICATION</scope>
</reference>
<protein>
    <recommendedName>
        <fullName evidence="7">GP-PDE domain-containing protein</fullName>
    </recommendedName>
</protein>
<keyword evidence="6" id="KW-1185">Reference proteome</keyword>
<dbReference type="InParanoid" id="H2XR12"/>
<dbReference type="Ensembl" id="ENSCINT00000030418.1">
    <property type="protein sequence ID" value="ENSCINP00000032096.1"/>
    <property type="gene ID" value="ENSCING00000020212.1"/>
</dbReference>
<dbReference type="STRING" id="7719.ENSCINP00000032096"/>
<name>H2XR12_CIOIN</name>
<accession>H2XR12</accession>
<dbReference type="CDD" id="cd08607">
    <property type="entry name" value="GDPD_GDE5"/>
    <property type="match status" value="1"/>
</dbReference>
<organism evidence="5 6">
    <name type="scientific">Ciona intestinalis</name>
    <name type="common">Transparent sea squirt</name>
    <name type="synonym">Ascidia intestinalis</name>
    <dbReference type="NCBI Taxonomy" id="7719"/>
    <lineage>
        <taxon>Eukaryota</taxon>
        <taxon>Metazoa</taxon>
        <taxon>Chordata</taxon>
        <taxon>Tunicata</taxon>
        <taxon>Ascidiacea</taxon>
        <taxon>Phlebobranchia</taxon>
        <taxon>Cionidae</taxon>
        <taxon>Ciona</taxon>
    </lineage>
</organism>
<dbReference type="EMBL" id="EAAA01001413">
    <property type="status" value="NOT_ANNOTATED_CDS"/>
    <property type="molecule type" value="Genomic_DNA"/>
</dbReference>
<dbReference type="InterPro" id="IPR051578">
    <property type="entry name" value="GDPD"/>
</dbReference>
<dbReference type="HOGENOM" id="CLU_013007_2_0_1"/>
<sequence>IMECVTKFCVSVTDQMPKECSVFLVGDGNKLGNWKPTDAVKLDLTEAQWEIEMCLNAKEQIRYRYFIGAMYEGAVVIKQFEVHPTFMTRSIVVPEKENLVVKDIFGVAGDLQSVDCGWLTSQTEIRVLISSTQGHPITFNKNFGNGMLNKSKLKIKPIAHGDIIGISTTVIEPFQSQQIVNIPNAGLKIPEDEQMCLLFSMQTLNASSCSINLEIYDNDKRLGVATVAFGALSTSKQALNIAVIDDNFLCIGVLKISYLRISPFQCEALNMERLFSRHWKPKPMVHIGHRGSGNSFTSKLIANVPENTVASFKQANENRAQLVEFDVHLTKDMIPIVYHDLTTSCKVKTKEEPGDVLLEMPVFHFTLKELQSLDMKHRSRITNTRKLDFNEQDTSPDMQMFPTLKTVLTDVPVETGFDIEVKWPTLDINNEFEDGLESYIDANVFVDTILKAVYESAGSRRIMFSSFDIDICILLKRKQGKYPVFLLTNGDTNFYTPLLDPRERTNGMAVGSCLAEQFLGVITLDKDVYQTPEVIKKIKSAGVVFGCYGDEVTDNLPMMKQLNVDIAIYDRI</sequence>
<feature type="domain" description="CBM20" evidence="3">
    <location>
        <begin position="1"/>
        <end position="113"/>
    </location>
</feature>
<dbReference type="InterPro" id="IPR017946">
    <property type="entry name" value="PLC-like_Pdiesterase_TIM-brl"/>
</dbReference>
<evidence type="ECO:0000256" key="1">
    <source>
        <dbReference type="ARBA" id="ARBA00007277"/>
    </source>
</evidence>
<dbReference type="AlphaFoldDB" id="H2XR12"/>
<feature type="domain" description="GP-PDE" evidence="4">
    <location>
        <begin position="284"/>
        <end position="572"/>
    </location>
</feature>
<dbReference type="InterPro" id="IPR002044">
    <property type="entry name" value="CBM20"/>
</dbReference>
<evidence type="ECO:0000313" key="6">
    <source>
        <dbReference type="Proteomes" id="UP000008144"/>
    </source>
</evidence>
<dbReference type="GO" id="GO:0047389">
    <property type="term" value="F:glycerophosphocholine phosphodiesterase activity"/>
    <property type="evidence" value="ECO:0000318"/>
    <property type="project" value="GO_Central"/>
</dbReference>
<dbReference type="InterPro" id="IPR030395">
    <property type="entry name" value="GP_PDE_dom"/>
</dbReference>
<dbReference type="OMA" id="LKVYHTA"/>
<evidence type="ECO:0000256" key="2">
    <source>
        <dbReference type="ARBA" id="ARBA00022801"/>
    </source>
</evidence>
<dbReference type="PROSITE" id="PS51704">
    <property type="entry name" value="GP_PDE"/>
    <property type="match status" value="1"/>
</dbReference>
<evidence type="ECO:0000313" key="5">
    <source>
        <dbReference type="Ensembl" id="ENSCINP00000032096.1"/>
    </source>
</evidence>
<dbReference type="Pfam" id="PF03009">
    <property type="entry name" value="GDPD"/>
    <property type="match status" value="1"/>
</dbReference>
<dbReference type="SUPFAM" id="SSF51695">
    <property type="entry name" value="PLC-like phosphodiesterases"/>
    <property type="match status" value="1"/>
</dbReference>
<comment type="similarity">
    <text evidence="1">Belongs to the glycerophosphoryl diester phosphodiesterase family.</text>
</comment>
<dbReference type="PANTHER" id="PTHR22958:SF1">
    <property type="entry name" value="GLYCEROPHOSPHOCHOLINE PHOSPHODIESTERASE GPCPD1"/>
    <property type="match status" value="1"/>
</dbReference>
<dbReference type="GO" id="GO:2001070">
    <property type="term" value="F:starch binding"/>
    <property type="evidence" value="ECO:0007669"/>
    <property type="project" value="InterPro"/>
</dbReference>
<dbReference type="Proteomes" id="UP000008144">
    <property type="component" value="Chromosome 2"/>
</dbReference>
<evidence type="ECO:0008006" key="7">
    <source>
        <dbReference type="Google" id="ProtNLM"/>
    </source>
</evidence>
<reference evidence="5" key="3">
    <citation type="submission" date="2025-08" db="UniProtKB">
        <authorList>
            <consortium name="Ensembl"/>
        </authorList>
    </citation>
    <scope>IDENTIFICATION</scope>
</reference>
<keyword evidence="2" id="KW-0378">Hydrolase</keyword>
<dbReference type="Gene3D" id="2.60.40.10">
    <property type="entry name" value="Immunoglobulins"/>
    <property type="match status" value="1"/>
</dbReference>
<dbReference type="FunCoup" id="H2XR12">
    <property type="interactions" value="1"/>
</dbReference>
<reference evidence="5" key="2">
    <citation type="journal article" date="2008" name="Genome Biol.">
        <title>Improved genome assembly and evidence-based global gene model set for the chordate Ciona intestinalis: new insight into intron and operon populations.</title>
        <authorList>
            <person name="Satou Y."/>
            <person name="Mineta K."/>
            <person name="Ogasawara M."/>
            <person name="Sasakura Y."/>
            <person name="Shoguchi E."/>
            <person name="Ueno K."/>
            <person name="Yamada L."/>
            <person name="Matsumoto J."/>
            <person name="Wasserscheid J."/>
            <person name="Dewar K."/>
            <person name="Wiley G.B."/>
            <person name="Macmil S.L."/>
            <person name="Roe B.A."/>
            <person name="Zeller R.W."/>
            <person name="Hastings K.E."/>
            <person name="Lemaire P."/>
            <person name="Lindquist E."/>
            <person name="Endo T."/>
            <person name="Hotta K."/>
            <person name="Inaba K."/>
        </authorList>
    </citation>
    <scope>NUCLEOTIDE SEQUENCE [LARGE SCALE GENOMIC DNA]</scope>
    <source>
        <strain evidence="5">wild type</strain>
    </source>
</reference>
<dbReference type="FunFam" id="3.20.20.190:FF:000032">
    <property type="entry name" value="Glycerophosphoryl diester phosphodiesterase, putative"/>
    <property type="match status" value="1"/>
</dbReference>
<proteinExistence type="inferred from homology"/>